<keyword evidence="3" id="KW-0963">Cytoplasm</keyword>
<feature type="domain" description="EF-hand" evidence="9">
    <location>
        <begin position="125"/>
        <end position="160"/>
    </location>
</feature>
<dbReference type="SUPFAM" id="SSF47473">
    <property type="entry name" value="EF-hand"/>
    <property type="match status" value="1"/>
</dbReference>
<comment type="subcellular location">
    <subcellularLocation>
        <location evidence="7">Cell membrane</location>
    </subcellularLocation>
    <subcellularLocation>
        <location evidence="7">Cytoplasm</location>
    </subcellularLocation>
</comment>
<reference evidence="10" key="3">
    <citation type="submission" date="2023-05" db="EMBL/GenBank/DDBJ databases">
        <authorList>
            <person name="Smith C.H."/>
        </authorList>
    </citation>
    <scope>NUCLEOTIDE SEQUENCE</scope>
    <source>
        <strain evidence="10">CHS0354</strain>
        <tissue evidence="10">Mantle</tissue>
    </source>
</reference>
<protein>
    <recommendedName>
        <fullName evidence="7">Protein naked cuticle homolog</fullName>
    </recommendedName>
</protein>
<dbReference type="InterPro" id="IPR011992">
    <property type="entry name" value="EF-hand-dom_pair"/>
</dbReference>
<dbReference type="InterPro" id="IPR002048">
    <property type="entry name" value="EF_hand_dom"/>
</dbReference>
<feature type="compositionally biased region" description="Basic residues" evidence="8">
    <location>
        <begin position="312"/>
        <end position="321"/>
    </location>
</feature>
<feature type="compositionally biased region" description="Polar residues" evidence="8">
    <location>
        <begin position="354"/>
        <end position="378"/>
    </location>
</feature>
<feature type="compositionally biased region" description="Polar residues" evidence="8">
    <location>
        <begin position="421"/>
        <end position="442"/>
    </location>
</feature>
<evidence type="ECO:0000256" key="7">
    <source>
        <dbReference type="RuleBase" id="RU367060"/>
    </source>
</evidence>
<reference evidence="10" key="2">
    <citation type="journal article" date="2021" name="Genome Biol. Evol.">
        <title>Developing a high-quality reference genome for a parasitic bivalve with doubly uniparental inheritance (Bivalvia: Unionida).</title>
        <authorList>
            <person name="Smith C.H."/>
        </authorList>
    </citation>
    <scope>NUCLEOTIDE SEQUENCE</scope>
    <source>
        <strain evidence="10">CHS0354</strain>
        <tissue evidence="10">Mantle</tissue>
    </source>
</reference>
<evidence type="ECO:0000313" key="10">
    <source>
        <dbReference type="EMBL" id="KAK3610387.1"/>
    </source>
</evidence>
<dbReference type="GO" id="GO:0005509">
    <property type="term" value="F:calcium ion binding"/>
    <property type="evidence" value="ECO:0007669"/>
    <property type="project" value="InterPro"/>
</dbReference>
<reference evidence="10" key="1">
    <citation type="journal article" date="2021" name="Genome Biol. Evol.">
        <title>A High-Quality Reference Genome for a Parasitic Bivalve with Doubly Uniparental Inheritance (Bivalvia: Unionida).</title>
        <authorList>
            <person name="Smith C.H."/>
        </authorList>
    </citation>
    <scope>NUCLEOTIDE SEQUENCE</scope>
    <source>
        <strain evidence="10">CHS0354</strain>
    </source>
</reference>
<evidence type="ECO:0000256" key="5">
    <source>
        <dbReference type="ARBA" id="ARBA00022723"/>
    </source>
</evidence>
<evidence type="ECO:0000259" key="9">
    <source>
        <dbReference type="PROSITE" id="PS50222"/>
    </source>
</evidence>
<proteinExistence type="inferred from homology"/>
<dbReference type="PANTHER" id="PTHR22611:SF9">
    <property type="entry name" value="PROTEIN NAKED CUTICLE"/>
    <property type="match status" value="1"/>
</dbReference>
<gene>
    <name evidence="10" type="ORF">CHS0354_008670</name>
</gene>
<dbReference type="PROSITE" id="PS50222">
    <property type="entry name" value="EF_HAND_2"/>
    <property type="match status" value="1"/>
</dbReference>
<evidence type="ECO:0000256" key="6">
    <source>
        <dbReference type="ARBA" id="ARBA00023136"/>
    </source>
</evidence>
<evidence type="ECO:0000256" key="2">
    <source>
        <dbReference type="ARBA" id="ARBA00022475"/>
    </source>
</evidence>
<feature type="region of interest" description="Disordered" evidence="8">
    <location>
        <begin position="353"/>
        <end position="476"/>
    </location>
</feature>
<dbReference type="GO" id="GO:0005737">
    <property type="term" value="C:cytoplasm"/>
    <property type="evidence" value="ECO:0007669"/>
    <property type="project" value="UniProtKB-SubCell"/>
</dbReference>
<feature type="compositionally biased region" description="Basic and acidic residues" evidence="8">
    <location>
        <begin position="383"/>
        <end position="420"/>
    </location>
</feature>
<evidence type="ECO:0000256" key="8">
    <source>
        <dbReference type="SAM" id="MobiDB-lite"/>
    </source>
</evidence>
<evidence type="ECO:0000313" key="11">
    <source>
        <dbReference type="Proteomes" id="UP001195483"/>
    </source>
</evidence>
<feature type="region of interest" description="Disordered" evidence="8">
    <location>
        <begin position="210"/>
        <end position="239"/>
    </location>
</feature>
<sequence>MGKNASKHVCPSRESSTVSAAECFLVNAHLTGTLEEEIWKNTKTGFNLANYNMNHSLSELSICLEEKPDNIPLKVELPPAKRENDTSKVLLLDQNETVGKEKGETEHTDKGLNIEEVECGVQFGGLDNKQEWSFTLYDFDGHGKITKEDLSSLLKALYDAVGSSIKIPSNGTRTLKLRLTVGPDGSYCNEAKAVCNKENFPKEIKKDTAAKDLPRKKDKIRFKDSPNKSKSSSKVKEFSKLNNLTRTNVKCTNETQVGQNGVKPKIPLCPQISTQEHQQLADLVQANMERNQIRQLRRHHSDCKNNPQEHSHQKRHHHSHHNNLGNNTSNNDNDDQPKESQDRRNYYLDLAGIENNTSKFQPTPTASALSTEQNNGSPSRRSRSNETKCDNVKREVEQNNRKVDNSTSNRPDHLRSRSFDPQENGQSPKGNPVLNSSSSPTKPQRERGFRPFSLPAHLPEMVSPHHHRRHRHRDKDHDLAMQQVAEWIEREHSWDMEGDRIVIQRHQHHHVHEHHHHHHYHHYYEA</sequence>
<keyword evidence="11" id="KW-1185">Reference proteome</keyword>
<feature type="compositionally biased region" description="Basic residues" evidence="8">
    <location>
        <begin position="464"/>
        <end position="474"/>
    </location>
</feature>
<keyword evidence="4 7" id="KW-0879">Wnt signaling pathway</keyword>
<keyword evidence="6" id="KW-0472">Membrane</keyword>
<dbReference type="GO" id="GO:0016055">
    <property type="term" value="P:Wnt signaling pathway"/>
    <property type="evidence" value="ECO:0007669"/>
    <property type="project" value="UniProtKB-UniRule"/>
</dbReference>
<dbReference type="Gene3D" id="1.10.238.10">
    <property type="entry name" value="EF-hand"/>
    <property type="match status" value="1"/>
</dbReference>
<dbReference type="AlphaFoldDB" id="A0AAE0TH93"/>
<dbReference type="GO" id="GO:0090090">
    <property type="term" value="P:negative regulation of canonical Wnt signaling pathway"/>
    <property type="evidence" value="ECO:0007669"/>
    <property type="project" value="UniProtKB-ARBA"/>
</dbReference>
<comment type="function">
    <text evidence="7">Cell autonomous antagonist of the canonical Wnt signaling pathway.</text>
</comment>
<comment type="caution">
    <text evidence="10">The sequence shown here is derived from an EMBL/GenBank/DDBJ whole genome shotgun (WGS) entry which is preliminary data.</text>
</comment>
<name>A0AAE0TH93_9BIVA</name>
<dbReference type="GO" id="GO:0005886">
    <property type="term" value="C:plasma membrane"/>
    <property type="evidence" value="ECO:0007669"/>
    <property type="project" value="UniProtKB-SubCell"/>
</dbReference>
<comment type="similarity">
    <text evidence="1 7">Belongs to the NKD family.</text>
</comment>
<evidence type="ECO:0000256" key="1">
    <source>
        <dbReference type="ARBA" id="ARBA00007081"/>
    </source>
</evidence>
<feature type="compositionally biased region" description="Low complexity" evidence="8">
    <location>
        <begin position="322"/>
        <end position="331"/>
    </location>
</feature>
<evidence type="ECO:0000256" key="4">
    <source>
        <dbReference type="ARBA" id="ARBA00022687"/>
    </source>
</evidence>
<feature type="region of interest" description="Disordered" evidence="8">
    <location>
        <begin position="298"/>
        <end position="341"/>
    </location>
</feature>
<keyword evidence="2 7" id="KW-1003">Cell membrane</keyword>
<evidence type="ECO:0000256" key="3">
    <source>
        <dbReference type="ARBA" id="ARBA00022490"/>
    </source>
</evidence>
<accession>A0AAE0TH93</accession>
<dbReference type="InterPro" id="IPR040140">
    <property type="entry name" value="Nkd-like"/>
</dbReference>
<organism evidence="10 11">
    <name type="scientific">Potamilus streckersoni</name>
    <dbReference type="NCBI Taxonomy" id="2493646"/>
    <lineage>
        <taxon>Eukaryota</taxon>
        <taxon>Metazoa</taxon>
        <taxon>Spiralia</taxon>
        <taxon>Lophotrochozoa</taxon>
        <taxon>Mollusca</taxon>
        <taxon>Bivalvia</taxon>
        <taxon>Autobranchia</taxon>
        <taxon>Heteroconchia</taxon>
        <taxon>Palaeoheterodonta</taxon>
        <taxon>Unionida</taxon>
        <taxon>Unionoidea</taxon>
        <taxon>Unionidae</taxon>
        <taxon>Ambleminae</taxon>
        <taxon>Lampsilini</taxon>
        <taxon>Potamilus</taxon>
    </lineage>
</organism>
<feature type="compositionally biased region" description="Basic and acidic residues" evidence="8">
    <location>
        <begin position="210"/>
        <end position="227"/>
    </location>
</feature>
<dbReference type="PANTHER" id="PTHR22611">
    <property type="entry name" value="PROTEIN NAKED CUTICLE"/>
    <property type="match status" value="1"/>
</dbReference>
<dbReference type="Proteomes" id="UP001195483">
    <property type="component" value="Unassembled WGS sequence"/>
</dbReference>
<dbReference type="EMBL" id="JAEAOA010000568">
    <property type="protein sequence ID" value="KAK3610387.1"/>
    <property type="molecule type" value="Genomic_DNA"/>
</dbReference>
<keyword evidence="5" id="KW-0479">Metal-binding</keyword>